<evidence type="ECO:0000313" key="4">
    <source>
        <dbReference type="EMBL" id="KAL0489099.1"/>
    </source>
</evidence>
<dbReference type="EMBL" id="JAOPGA020001514">
    <property type="protein sequence ID" value="KAL0489099.1"/>
    <property type="molecule type" value="Genomic_DNA"/>
</dbReference>
<dbReference type="Gene3D" id="3.40.50.10190">
    <property type="entry name" value="BRCT domain"/>
    <property type="match status" value="1"/>
</dbReference>
<feature type="compositionally biased region" description="Basic and acidic residues" evidence="2">
    <location>
        <begin position="208"/>
        <end position="217"/>
    </location>
</feature>
<dbReference type="PROSITE" id="PS50172">
    <property type="entry name" value="BRCT"/>
    <property type="match status" value="1"/>
</dbReference>
<proteinExistence type="predicted"/>
<comment type="caution">
    <text evidence="4">The sequence shown here is derived from an EMBL/GenBank/DDBJ whole genome shotgun (WGS) entry which is preliminary data.</text>
</comment>
<feature type="region of interest" description="Disordered" evidence="2">
    <location>
        <begin position="207"/>
        <end position="328"/>
    </location>
</feature>
<feature type="compositionally biased region" description="Basic residues" evidence="2">
    <location>
        <begin position="262"/>
        <end position="272"/>
    </location>
</feature>
<feature type="region of interest" description="Disordered" evidence="2">
    <location>
        <begin position="56"/>
        <end position="84"/>
    </location>
</feature>
<dbReference type="SUPFAM" id="SSF52113">
    <property type="entry name" value="BRCT domain"/>
    <property type="match status" value="1"/>
</dbReference>
<sequence>METHSDSSFHTSDNRIPDRIPLKEPEQTPDTTTFGMDGNSSKISYEDPNTTINSLLNDSISQPDKDENSVTKEQNSQLFSTPNHHDVINESSLKLLEIEQYRTLATTQSNLQSNIYIFSQIVCLSNVVSQQSKELKNLQTKYNQVSQVNEELMDLKTRYQDKFGNLYMLYADQVTNNKKSKQEIEDLKQKVHMLQVQAEALFEISSRLSEKPRERDITPINPITIPTTNHTEHNHQDENDDDDDDDGHEDDTYELPPPPPKGVKRRPGRPRKISVVTDKTIKRKPGRPKKYPTQPQEIIQDQRPQKKIKTSHASPSHAPTTPAQQPTIDLTFDTNDLAPHHNPNYFIDFSGFKDTTPNYNKSDRQHLRKIVHEMGGRIHVGKEREEYDQKITHVIAPPGTRTLKTLGAAIQGKWILDAKWLLDCQKANKFVREDDYGFKHELCPFNFKTVFLTPAFKEDVGEKNVGYCEKLIFDYGGGIRVELEEDSEIVLISKKEMTDCDGDNIRMNWEETLEYIYPKQFD</sequence>
<evidence type="ECO:0000256" key="2">
    <source>
        <dbReference type="SAM" id="MobiDB-lite"/>
    </source>
</evidence>
<dbReference type="AlphaFoldDB" id="A0AAW2ZIA3"/>
<accession>A0AAW2ZIA3</accession>
<feature type="compositionally biased region" description="Basic residues" evidence="2">
    <location>
        <begin position="281"/>
        <end position="290"/>
    </location>
</feature>
<evidence type="ECO:0000256" key="1">
    <source>
        <dbReference type="SAM" id="Coils"/>
    </source>
</evidence>
<name>A0AAW2ZIA3_9EUKA</name>
<feature type="domain" description="BRCT" evidence="3">
    <location>
        <begin position="344"/>
        <end position="438"/>
    </location>
</feature>
<evidence type="ECO:0000259" key="3">
    <source>
        <dbReference type="PROSITE" id="PS50172"/>
    </source>
</evidence>
<keyword evidence="5" id="KW-1185">Reference proteome</keyword>
<feature type="compositionally biased region" description="Acidic residues" evidence="2">
    <location>
        <begin position="238"/>
        <end position="253"/>
    </location>
</feature>
<feature type="compositionally biased region" description="Polar residues" evidence="2">
    <location>
        <begin position="311"/>
        <end position="328"/>
    </location>
</feature>
<gene>
    <name evidence="4" type="ORF">AKO1_009028</name>
</gene>
<feature type="compositionally biased region" description="Polar residues" evidence="2">
    <location>
        <begin position="28"/>
        <end position="44"/>
    </location>
</feature>
<evidence type="ECO:0000313" key="5">
    <source>
        <dbReference type="Proteomes" id="UP001431209"/>
    </source>
</evidence>
<dbReference type="InterPro" id="IPR001357">
    <property type="entry name" value="BRCT_dom"/>
</dbReference>
<feature type="compositionally biased region" description="Basic and acidic residues" evidence="2">
    <location>
        <begin position="1"/>
        <end position="26"/>
    </location>
</feature>
<keyword evidence="1" id="KW-0175">Coiled coil</keyword>
<dbReference type="Proteomes" id="UP001431209">
    <property type="component" value="Unassembled WGS sequence"/>
</dbReference>
<feature type="region of interest" description="Disordered" evidence="2">
    <location>
        <begin position="1"/>
        <end position="44"/>
    </location>
</feature>
<protein>
    <submittedName>
        <fullName evidence="4">PAX-interacting protein</fullName>
    </submittedName>
</protein>
<feature type="coiled-coil region" evidence="1">
    <location>
        <begin position="128"/>
        <end position="204"/>
    </location>
</feature>
<dbReference type="InterPro" id="IPR036420">
    <property type="entry name" value="BRCT_dom_sf"/>
</dbReference>
<feature type="compositionally biased region" description="Low complexity" evidence="2">
    <location>
        <begin position="218"/>
        <end position="229"/>
    </location>
</feature>
<organism evidence="4 5">
    <name type="scientific">Acrasis kona</name>
    <dbReference type="NCBI Taxonomy" id="1008807"/>
    <lineage>
        <taxon>Eukaryota</taxon>
        <taxon>Discoba</taxon>
        <taxon>Heterolobosea</taxon>
        <taxon>Tetramitia</taxon>
        <taxon>Eutetramitia</taxon>
        <taxon>Acrasidae</taxon>
        <taxon>Acrasis</taxon>
    </lineage>
</organism>
<feature type="compositionally biased region" description="Polar residues" evidence="2">
    <location>
        <begin position="71"/>
        <end position="82"/>
    </location>
</feature>
<dbReference type="Pfam" id="PF00533">
    <property type="entry name" value="BRCT"/>
    <property type="match status" value="1"/>
</dbReference>
<reference evidence="4 5" key="1">
    <citation type="submission" date="2024-03" db="EMBL/GenBank/DDBJ databases">
        <title>The Acrasis kona genome and developmental transcriptomes reveal deep origins of eukaryotic multicellular pathways.</title>
        <authorList>
            <person name="Sheikh S."/>
            <person name="Fu C.-J."/>
            <person name="Brown M.W."/>
            <person name="Baldauf S.L."/>
        </authorList>
    </citation>
    <scope>NUCLEOTIDE SEQUENCE [LARGE SCALE GENOMIC DNA]</scope>
    <source>
        <strain evidence="4 5">ATCC MYA-3509</strain>
    </source>
</reference>